<dbReference type="InterPro" id="IPR021765">
    <property type="entry name" value="UstYa-like"/>
</dbReference>
<sequence>MQSKGEGRRLQLLAVALLLAASLYLTWSLIKLSDDVRVLIKLKAHPRRRHIVKPLESYSFIGSDHPKRLPIEQKLVKLAVEESVHYDLVAPEAESEWLWTASVGDGHVRISKEERMFAVAMFHELHCLRAMRNAIEKGWSTIPKARQHHILHCYNYLRQWTLCAADATLEPGDFTTRNFTAQRVGATHTCVDWIPSYEMVKEKWMEWDRFRIDHDIPVHDDVT</sequence>
<dbReference type="STRING" id="685588.A0A067TUK4"/>
<proteinExistence type="inferred from homology"/>
<dbReference type="Proteomes" id="UP000027222">
    <property type="component" value="Unassembled WGS sequence"/>
</dbReference>
<evidence type="ECO:0000256" key="2">
    <source>
        <dbReference type="ARBA" id="ARBA00023002"/>
    </source>
</evidence>
<comment type="pathway">
    <text evidence="1">Mycotoxin biosynthesis.</text>
</comment>
<comment type="similarity">
    <text evidence="3">Belongs to the ustYa family.</text>
</comment>
<dbReference type="GO" id="GO:0016491">
    <property type="term" value="F:oxidoreductase activity"/>
    <property type="evidence" value="ECO:0007669"/>
    <property type="project" value="UniProtKB-KW"/>
</dbReference>
<dbReference type="EMBL" id="KL142367">
    <property type="protein sequence ID" value="KDR85992.1"/>
    <property type="molecule type" value="Genomic_DNA"/>
</dbReference>
<dbReference type="PANTHER" id="PTHR33365:SF11">
    <property type="entry name" value="TAT PATHWAY SIGNAL SEQUENCE"/>
    <property type="match status" value="1"/>
</dbReference>
<dbReference type="HOGENOM" id="CLU_042941_8_0_1"/>
<dbReference type="OrthoDB" id="3687641at2759"/>
<evidence type="ECO:0000313" key="5">
    <source>
        <dbReference type="Proteomes" id="UP000027222"/>
    </source>
</evidence>
<gene>
    <name evidence="4" type="ORF">GALMADRAFT_85199</name>
</gene>
<name>A0A067TUK4_GALM3</name>
<dbReference type="Pfam" id="PF11807">
    <property type="entry name" value="UstYa"/>
    <property type="match status" value="1"/>
</dbReference>
<keyword evidence="5" id="KW-1185">Reference proteome</keyword>
<evidence type="ECO:0000256" key="1">
    <source>
        <dbReference type="ARBA" id="ARBA00004685"/>
    </source>
</evidence>
<keyword evidence="2" id="KW-0560">Oxidoreductase</keyword>
<evidence type="ECO:0000313" key="4">
    <source>
        <dbReference type="EMBL" id="KDR85992.1"/>
    </source>
</evidence>
<dbReference type="PANTHER" id="PTHR33365">
    <property type="entry name" value="YALI0B05434P"/>
    <property type="match status" value="1"/>
</dbReference>
<accession>A0A067TUK4</accession>
<protein>
    <submittedName>
        <fullName evidence="4">Uncharacterized protein</fullName>
    </submittedName>
</protein>
<evidence type="ECO:0000256" key="3">
    <source>
        <dbReference type="ARBA" id="ARBA00035112"/>
    </source>
</evidence>
<dbReference type="AlphaFoldDB" id="A0A067TUK4"/>
<organism evidence="4 5">
    <name type="scientific">Galerina marginata (strain CBS 339.88)</name>
    <dbReference type="NCBI Taxonomy" id="685588"/>
    <lineage>
        <taxon>Eukaryota</taxon>
        <taxon>Fungi</taxon>
        <taxon>Dikarya</taxon>
        <taxon>Basidiomycota</taxon>
        <taxon>Agaricomycotina</taxon>
        <taxon>Agaricomycetes</taxon>
        <taxon>Agaricomycetidae</taxon>
        <taxon>Agaricales</taxon>
        <taxon>Agaricineae</taxon>
        <taxon>Strophariaceae</taxon>
        <taxon>Galerina</taxon>
    </lineage>
</organism>
<dbReference type="GO" id="GO:0043386">
    <property type="term" value="P:mycotoxin biosynthetic process"/>
    <property type="evidence" value="ECO:0007669"/>
    <property type="project" value="InterPro"/>
</dbReference>
<reference evidence="5" key="1">
    <citation type="journal article" date="2014" name="Proc. Natl. Acad. Sci. U.S.A.">
        <title>Extensive sampling of basidiomycete genomes demonstrates inadequacy of the white-rot/brown-rot paradigm for wood decay fungi.</title>
        <authorList>
            <person name="Riley R."/>
            <person name="Salamov A.A."/>
            <person name="Brown D.W."/>
            <person name="Nagy L.G."/>
            <person name="Floudas D."/>
            <person name="Held B.W."/>
            <person name="Levasseur A."/>
            <person name="Lombard V."/>
            <person name="Morin E."/>
            <person name="Otillar R."/>
            <person name="Lindquist E.A."/>
            <person name="Sun H."/>
            <person name="LaButti K.M."/>
            <person name="Schmutz J."/>
            <person name="Jabbour D."/>
            <person name="Luo H."/>
            <person name="Baker S.E."/>
            <person name="Pisabarro A.G."/>
            <person name="Walton J.D."/>
            <person name="Blanchette R.A."/>
            <person name="Henrissat B."/>
            <person name="Martin F."/>
            <person name="Cullen D."/>
            <person name="Hibbett D.S."/>
            <person name="Grigoriev I.V."/>
        </authorList>
    </citation>
    <scope>NUCLEOTIDE SEQUENCE [LARGE SCALE GENOMIC DNA]</scope>
    <source>
        <strain evidence="5">CBS 339.88</strain>
    </source>
</reference>